<evidence type="ECO:0000256" key="3">
    <source>
        <dbReference type="ARBA" id="ARBA00010288"/>
    </source>
</evidence>
<evidence type="ECO:0000256" key="9">
    <source>
        <dbReference type="ARBA" id="ARBA00045912"/>
    </source>
</evidence>
<evidence type="ECO:0000256" key="6">
    <source>
        <dbReference type="ARBA" id="ARBA00022989"/>
    </source>
</evidence>
<reference evidence="11 12" key="1">
    <citation type="submission" date="2024-02" db="EMBL/GenBank/DDBJ databases">
        <title>De novo assembly and annotation of 12 fungi associated with fruit tree decline syndrome in Ontario, Canada.</title>
        <authorList>
            <person name="Sulman M."/>
            <person name="Ellouze W."/>
            <person name="Ilyukhin E."/>
        </authorList>
    </citation>
    <scope>NUCLEOTIDE SEQUENCE [LARGE SCALE GENOMIC DNA]</scope>
    <source>
        <strain evidence="11 12">M42-189</strain>
    </source>
</reference>
<evidence type="ECO:0000256" key="5">
    <source>
        <dbReference type="ARBA" id="ARBA00022824"/>
    </source>
</evidence>
<evidence type="ECO:0000256" key="4">
    <source>
        <dbReference type="ARBA" id="ARBA00022692"/>
    </source>
</evidence>
<sequence>MSQSVVSASAQGATFLILLQVGSRALTFAVNQILLRFLSPELLGASAQLELFSISVLYFARESLRVAVQRQTHGTQAIVNLSYLAVFFGIPLIYGLALLWLSSESPNVPHFVDALSVYCLATFIELLTEPAFSAVQQKLLYKIRASAESTATVLRCFGTCGAAVLASKYAVNIGVLPFAIGQLGYAVALLAIYTCKMWPVAREGSFSLFPKQIRSTNETPVIFNHFSVPLLRLTGSLSIQSALKYILTQGDSLLMARLTSLTDQGAFALASNYGGLVARMLFQPIEESSRNLFAKLCTDTKPAAVPRSTEQTQSLNKASMILKMILRIYVLISLFAAILGPQVAPHLLFVVAGSQWANTAASEVLATYCRYIPFLAINGVTEAFVAAVATNKELYTQSLSMGLFFACFAGSAWYFVSHLAWGASGVIAANSVNMGLRIIFNMWFIQRFFKQRDVSFSVFDCLPSNPVLLSAQFYPWVMQYRPKPEWLMQYGAFGELASLGTVGASWAFVILFFEEKFLMECFNTLRPSSEKKDR</sequence>
<keyword evidence="12" id="KW-1185">Reference proteome</keyword>
<feature type="transmembrane region" description="Helical" evidence="10">
    <location>
        <begin position="457"/>
        <end position="476"/>
    </location>
</feature>
<dbReference type="Proteomes" id="UP001521785">
    <property type="component" value="Unassembled WGS sequence"/>
</dbReference>
<dbReference type="InterPro" id="IPR007594">
    <property type="entry name" value="RFT1"/>
</dbReference>
<evidence type="ECO:0000256" key="7">
    <source>
        <dbReference type="ARBA" id="ARBA00023136"/>
    </source>
</evidence>
<feature type="transmembrane region" description="Helical" evidence="10">
    <location>
        <begin position="371"/>
        <end position="389"/>
    </location>
</feature>
<comment type="subcellular location">
    <subcellularLocation>
        <location evidence="1 10">Endoplasmic reticulum membrane</location>
        <topology evidence="1 10">Multi-pass membrane protein</topology>
    </subcellularLocation>
</comment>
<evidence type="ECO:0000256" key="2">
    <source>
        <dbReference type="ARBA" id="ARBA00004922"/>
    </source>
</evidence>
<name>A0ABR3QS99_9PLEO</name>
<evidence type="ECO:0000256" key="1">
    <source>
        <dbReference type="ARBA" id="ARBA00004477"/>
    </source>
</evidence>
<organism evidence="11 12">
    <name type="scientific">Paraconiothyrium brasiliense</name>
    <dbReference type="NCBI Taxonomy" id="300254"/>
    <lineage>
        <taxon>Eukaryota</taxon>
        <taxon>Fungi</taxon>
        <taxon>Dikarya</taxon>
        <taxon>Ascomycota</taxon>
        <taxon>Pezizomycotina</taxon>
        <taxon>Dothideomycetes</taxon>
        <taxon>Pleosporomycetidae</taxon>
        <taxon>Pleosporales</taxon>
        <taxon>Massarineae</taxon>
        <taxon>Didymosphaeriaceae</taxon>
        <taxon>Paraconiothyrium</taxon>
    </lineage>
</organism>
<feature type="transmembrane region" description="Helical" evidence="10">
    <location>
        <begin position="173"/>
        <end position="193"/>
    </location>
</feature>
<proteinExistence type="inferred from homology"/>
<feature type="transmembrane region" description="Helical" evidence="10">
    <location>
        <begin position="427"/>
        <end position="445"/>
    </location>
</feature>
<evidence type="ECO:0000313" key="11">
    <source>
        <dbReference type="EMBL" id="KAL1595026.1"/>
    </source>
</evidence>
<dbReference type="PANTHER" id="PTHR13117">
    <property type="entry name" value="ENDOPLASMIC RETICULUM MULTISPAN TRANSMEMBRANE PROTEIN-RELATED"/>
    <property type="match status" value="1"/>
</dbReference>
<feature type="transmembrane region" description="Helical" evidence="10">
    <location>
        <begin position="496"/>
        <end position="513"/>
    </location>
</feature>
<gene>
    <name evidence="11" type="primary">RFT1</name>
    <name evidence="11" type="ORF">SLS60_009711</name>
</gene>
<accession>A0ABR3QS99</accession>
<dbReference type="EMBL" id="JAKJXO020000016">
    <property type="protein sequence ID" value="KAL1595026.1"/>
    <property type="molecule type" value="Genomic_DNA"/>
</dbReference>
<evidence type="ECO:0000256" key="10">
    <source>
        <dbReference type="RuleBase" id="RU365067"/>
    </source>
</evidence>
<evidence type="ECO:0000256" key="8">
    <source>
        <dbReference type="ARBA" id="ARBA00044793"/>
    </source>
</evidence>
<keyword evidence="5 10" id="KW-0256">Endoplasmic reticulum</keyword>
<comment type="function">
    <text evidence="9 10">Intramembrane glycolipid transporter that operates in the biosynthetic pathway of dolichol-linked oligosaccharides, the glycan precursors employed in protein asparagine (N)-glycosylation. The sequential addition of sugars to dolichol pyrophosphate produces dolichol-linked oligosaccharides containing fourteen sugars, including two GlcNAcs, nine mannoses and three glucoses. Once assembled, the oligosaccharide is transferred from the lipid to nascent proteins by oligosaccharyltransferases. The assembly of dolichol-linked oligosaccharides begins on the cytosolic side of the endoplasmic reticulum membrane and finishes in its lumen. RFT1 could mediate the translocation of the cytosolically oriented intermediate DolPP-GlcNAc2Man5, produced by ALG11, into the ER lumen where dolichol-linked oligosaccharides assembly continues. However, the intramembrane lipid transporter activity could not be confirmed in vitro.</text>
</comment>
<keyword evidence="6 10" id="KW-1133">Transmembrane helix</keyword>
<keyword evidence="10" id="KW-0813">Transport</keyword>
<feature type="transmembrane region" description="Helical" evidence="10">
    <location>
        <begin position="401"/>
        <end position="421"/>
    </location>
</feature>
<comment type="pathway">
    <text evidence="2">Protein modification; protein glycosylation.</text>
</comment>
<keyword evidence="7 10" id="KW-0472">Membrane</keyword>
<evidence type="ECO:0000313" key="12">
    <source>
        <dbReference type="Proteomes" id="UP001521785"/>
    </source>
</evidence>
<feature type="transmembrane region" description="Helical" evidence="10">
    <location>
        <begin position="328"/>
        <end position="351"/>
    </location>
</feature>
<feature type="transmembrane region" description="Helical" evidence="10">
    <location>
        <begin position="43"/>
        <end position="60"/>
    </location>
</feature>
<comment type="caution">
    <text evidence="11">The sequence shown here is derived from an EMBL/GenBank/DDBJ whole genome shotgun (WGS) entry which is preliminary data.</text>
</comment>
<protein>
    <recommendedName>
        <fullName evidence="8 10">Man(5)GlcNAc(2)-PP-dolichol translocation protein RFT1</fullName>
    </recommendedName>
</protein>
<comment type="caution">
    <text evidence="10">Lacks conserved residue(s) required for the propagation of feature annotation.</text>
</comment>
<dbReference type="PANTHER" id="PTHR13117:SF5">
    <property type="entry name" value="PROTEIN RFT1 HOMOLOG"/>
    <property type="match status" value="1"/>
</dbReference>
<feature type="transmembrane region" description="Helical" evidence="10">
    <location>
        <begin position="81"/>
        <end position="102"/>
    </location>
</feature>
<keyword evidence="4 10" id="KW-0812">Transmembrane</keyword>
<dbReference type="Pfam" id="PF04506">
    <property type="entry name" value="Rft-1"/>
    <property type="match status" value="1"/>
</dbReference>
<comment type="similarity">
    <text evidence="3 10">Belongs to the RFT1 family.</text>
</comment>